<name>A0A3P3ZRE3_9ZZZZ</name>
<keyword evidence="3" id="KW-0812">Transmembrane</keyword>
<dbReference type="Gene3D" id="2.40.30.170">
    <property type="match status" value="1"/>
</dbReference>
<dbReference type="PANTHER" id="PTHR30386:SF19">
    <property type="entry name" value="MULTIDRUG EXPORT PROTEIN EMRA-RELATED"/>
    <property type="match status" value="1"/>
</dbReference>
<evidence type="ECO:0000313" key="5">
    <source>
        <dbReference type="EMBL" id="VAY89249.1"/>
    </source>
</evidence>
<organism evidence="5">
    <name type="scientific">mine drainage metagenome</name>
    <dbReference type="NCBI Taxonomy" id="410659"/>
    <lineage>
        <taxon>unclassified sequences</taxon>
        <taxon>metagenomes</taxon>
        <taxon>ecological metagenomes</taxon>
    </lineage>
</organism>
<keyword evidence="2" id="KW-0175">Coiled coil</keyword>
<keyword evidence="3" id="KW-0472">Membrane</keyword>
<dbReference type="EMBL" id="UOYP01000552">
    <property type="protein sequence ID" value="VAY89249.1"/>
    <property type="molecule type" value="Genomic_DNA"/>
</dbReference>
<proteinExistence type="predicted"/>
<evidence type="ECO:0000256" key="1">
    <source>
        <dbReference type="ARBA" id="ARBA00004196"/>
    </source>
</evidence>
<dbReference type="SUPFAM" id="SSF111369">
    <property type="entry name" value="HlyD-like secretion proteins"/>
    <property type="match status" value="1"/>
</dbReference>
<gene>
    <name evidence="5" type="primary">emrK</name>
    <name evidence="5" type="ORF">CARN8_5960010</name>
</gene>
<dbReference type="InterPro" id="IPR058633">
    <property type="entry name" value="EmrA/FarA_HH"/>
</dbReference>
<dbReference type="GO" id="GO:0030313">
    <property type="term" value="C:cell envelope"/>
    <property type="evidence" value="ECO:0007669"/>
    <property type="project" value="UniProtKB-SubCell"/>
</dbReference>
<feature type="domain" description="Multidrug export protein EmrA/FarA alpha-helical hairpin" evidence="4">
    <location>
        <begin position="91"/>
        <end position="207"/>
    </location>
</feature>
<evidence type="ECO:0000256" key="2">
    <source>
        <dbReference type="SAM" id="Coils"/>
    </source>
</evidence>
<dbReference type="Pfam" id="PF25885">
    <property type="entry name" value="HH_EMRA"/>
    <property type="match status" value="1"/>
</dbReference>
<feature type="transmembrane region" description="Helical" evidence="3">
    <location>
        <begin position="16"/>
        <end position="36"/>
    </location>
</feature>
<keyword evidence="3" id="KW-1133">Transmembrane helix</keyword>
<feature type="coiled-coil region" evidence="2">
    <location>
        <begin position="114"/>
        <end position="179"/>
    </location>
</feature>
<evidence type="ECO:0000256" key="3">
    <source>
        <dbReference type="SAM" id="Phobius"/>
    </source>
</evidence>
<reference evidence="5" key="1">
    <citation type="submission" date="2018-10" db="EMBL/GenBank/DDBJ databases">
        <authorList>
            <person name="Plewniak F."/>
        </authorList>
    </citation>
    <scope>NUCLEOTIDE SEQUENCE</scope>
</reference>
<accession>A0A3P3ZRE3</accession>
<evidence type="ECO:0000259" key="4">
    <source>
        <dbReference type="Pfam" id="PF25885"/>
    </source>
</evidence>
<protein>
    <submittedName>
        <fullName evidence="5">Putative multidrug resistance protein EmrK</fullName>
    </submittedName>
</protein>
<dbReference type="AlphaFoldDB" id="A0A3P3ZRE3"/>
<comment type="subcellular location">
    <subcellularLocation>
        <location evidence="1">Cell envelope</location>
    </subcellularLocation>
</comment>
<dbReference type="GO" id="GO:0055085">
    <property type="term" value="P:transmembrane transport"/>
    <property type="evidence" value="ECO:0007669"/>
    <property type="project" value="InterPro"/>
</dbReference>
<dbReference type="InterPro" id="IPR050739">
    <property type="entry name" value="MFP"/>
</dbReference>
<dbReference type="PANTHER" id="PTHR30386">
    <property type="entry name" value="MEMBRANE FUSION SUBUNIT OF EMRAB-TOLC MULTIDRUG EFFLUX PUMP"/>
    <property type="match status" value="1"/>
</dbReference>
<sequence>MKTVPVKHARIRHHRLRGVGILSGIALLSLLSYWYLFLRPVVESDDAYVTGNIIPVQALTPGIVSDVLVEDTLPVHRGQLLIKEEHNLSQLRLLKAESALAQAVRSTSGLFHQVDMERAEIAALQAKQERLTHDLARYRSAEPSGAVSAQLVSDTQDELDESNRTLDKAAARLHQAQALVTGTSRLNNPFVAKAKAEFMEAHIENQRANIYSPVEGYISNRQVQAGEQIQTGQKLMAIVPLDDLWVTANIKETRLADVRTGETVEIVSHTYGKEHAYHGKVLGLDPSGGSTFSLFPANNATGNYIHIVERIPVRISLSRSELADHPLRPGMSVKVKIDTSHHDEFQTLVSKVVLTDPSYATALYEKEVDIAQEAADKIIRGNL</sequence>